<gene>
    <name evidence="1" type="ORF">E0F88_23185</name>
</gene>
<protein>
    <submittedName>
        <fullName evidence="1">Type II toxin-antitoxin system PemK/MazF family toxin</fullName>
    </submittedName>
</protein>
<dbReference type="InterPro" id="IPR011067">
    <property type="entry name" value="Plasmid_toxin/cell-grow_inhib"/>
</dbReference>
<comment type="caution">
    <text evidence="1">The sequence shown here is derived from an EMBL/GenBank/DDBJ whole genome shotgun (WGS) entry which is preliminary data.</text>
</comment>
<evidence type="ECO:0000313" key="2">
    <source>
        <dbReference type="Proteomes" id="UP000294850"/>
    </source>
</evidence>
<accession>A0A4R5DDP5</accession>
<name>A0A4R5DDP5_9BACT</name>
<dbReference type="GO" id="GO:0003677">
    <property type="term" value="F:DNA binding"/>
    <property type="evidence" value="ECO:0007669"/>
    <property type="project" value="InterPro"/>
</dbReference>
<proteinExistence type="predicted"/>
<dbReference type="EMBL" id="SMFL01000010">
    <property type="protein sequence ID" value="TDE11962.1"/>
    <property type="molecule type" value="Genomic_DNA"/>
</dbReference>
<dbReference type="AlphaFoldDB" id="A0A4R5DDP5"/>
<dbReference type="Pfam" id="PF02452">
    <property type="entry name" value="PemK_toxin"/>
    <property type="match status" value="1"/>
</dbReference>
<dbReference type="GO" id="GO:0016075">
    <property type="term" value="P:rRNA catabolic process"/>
    <property type="evidence" value="ECO:0007669"/>
    <property type="project" value="TreeGrafter"/>
</dbReference>
<dbReference type="PANTHER" id="PTHR33988:SF2">
    <property type="entry name" value="ENDORIBONUCLEASE MAZF"/>
    <property type="match status" value="1"/>
</dbReference>
<dbReference type="Gene3D" id="2.30.30.110">
    <property type="match status" value="1"/>
</dbReference>
<organism evidence="1 2">
    <name type="scientific">Dyadobacter psychrotolerans</name>
    <dbReference type="NCBI Taxonomy" id="2541721"/>
    <lineage>
        <taxon>Bacteria</taxon>
        <taxon>Pseudomonadati</taxon>
        <taxon>Bacteroidota</taxon>
        <taxon>Cytophagia</taxon>
        <taxon>Cytophagales</taxon>
        <taxon>Spirosomataceae</taxon>
        <taxon>Dyadobacter</taxon>
    </lineage>
</organism>
<dbReference type="GO" id="GO:0006402">
    <property type="term" value="P:mRNA catabolic process"/>
    <property type="evidence" value="ECO:0007669"/>
    <property type="project" value="TreeGrafter"/>
</dbReference>
<dbReference type="SUPFAM" id="SSF50118">
    <property type="entry name" value="Cell growth inhibitor/plasmid maintenance toxic component"/>
    <property type="match status" value="1"/>
</dbReference>
<dbReference type="OrthoDB" id="129822at2"/>
<keyword evidence="2" id="KW-1185">Reference proteome</keyword>
<dbReference type="PANTHER" id="PTHR33988">
    <property type="entry name" value="ENDORIBONUCLEASE MAZF-RELATED"/>
    <property type="match status" value="1"/>
</dbReference>
<reference evidence="1 2" key="1">
    <citation type="submission" date="2019-03" db="EMBL/GenBank/DDBJ databases">
        <title>Dyadobacter AR-3-6 sp. nov., isolated from arctic soil.</title>
        <authorList>
            <person name="Chaudhary D.K."/>
        </authorList>
    </citation>
    <scope>NUCLEOTIDE SEQUENCE [LARGE SCALE GENOMIC DNA]</scope>
    <source>
        <strain evidence="1 2">AR-3-6</strain>
    </source>
</reference>
<sequence>MALYKRGDIVAVQFPFTDISQTKKRPALVISNEIVNDTGDYLLVQITSQVKKDSLSIPINESDFEGNSLPLHSFLRIHKVFLLNESLIISKITSAKPSFLSLIITDFSKLIS</sequence>
<dbReference type="Proteomes" id="UP000294850">
    <property type="component" value="Unassembled WGS sequence"/>
</dbReference>
<evidence type="ECO:0000313" key="1">
    <source>
        <dbReference type="EMBL" id="TDE11962.1"/>
    </source>
</evidence>
<dbReference type="RefSeq" id="WP_131960672.1">
    <property type="nucleotide sequence ID" value="NZ_SMFL01000010.1"/>
</dbReference>
<dbReference type="GO" id="GO:0004521">
    <property type="term" value="F:RNA endonuclease activity"/>
    <property type="evidence" value="ECO:0007669"/>
    <property type="project" value="TreeGrafter"/>
</dbReference>
<dbReference type="InterPro" id="IPR003477">
    <property type="entry name" value="PemK-like"/>
</dbReference>